<keyword evidence="8" id="KW-0547">Nucleotide-binding</keyword>
<evidence type="ECO:0000256" key="12">
    <source>
        <dbReference type="ARBA" id="ARBA00023012"/>
    </source>
</evidence>
<keyword evidence="13 14" id="KW-0472">Membrane</keyword>
<evidence type="ECO:0000256" key="2">
    <source>
        <dbReference type="ARBA" id="ARBA00004236"/>
    </source>
</evidence>
<dbReference type="InterPro" id="IPR003661">
    <property type="entry name" value="HisK_dim/P_dom"/>
</dbReference>
<keyword evidence="4" id="KW-1003">Cell membrane</keyword>
<feature type="domain" description="Histidine kinase" evidence="15">
    <location>
        <begin position="426"/>
        <end position="642"/>
    </location>
</feature>
<gene>
    <name evidence="16" type="ORF">SAMN04488528_100531</name>
</gene>
<dbReference type="SMART" id="SM00388">
    <property type="entry name" value="HisKA"/>
    <property type="match status" value="1"/>
</dbReference>
<feature type="transmembrane region" description="Helical" evidence="14">
    <location>
        <begin position="21"/>
        <end position="38"/>
    </location>
</feature>
<dbReference type="Gene3D" id="3.30.565.10">
    <property type="entry name" value="Histidine kinase-like ATPase, C-terminal domain"/>
    <property type="match status" value="1"/>
</dbReference>
<dbReference type="InterPro" id="IPR050351">
    <property type="entry name" value="BphY/WalK/GraS-like"/>
</dbReference>
<accession>A0A1I0WF73</accession>
<dbReference type="InterPro" id="IPR036097">
    <property type="entry name" value="HisK_dim/P_sf"/>
</dbReference>
<keyword evidence="7 14" id="KW-0812">Transmembrane</keyword>
<evidence type="ECO:0000256" key="8">
    <source>
        <dbReference type="ARBA" id="ARBA00022741"/>
    </source>
</evidence>
<dbReference type="SMART" id="SM00387">
    <property type="entry name" value="HATPase_c"/>
    <property type="match status" value="1"/>
</dbReference>
<sequence>MDTKSKSDEKKLFKFSKILSPFILIFPLILLLLLYGFISSLHRTYNTIQNTTSSLDDMTRQLSSIEDGNDNLSISYDLWIKEFATNTNIDIYKNFNDLSLLSQKSQSELNDLSKKFSSNNEDFLYNNLVKYIIIDKSSKTFITNDFENISSISQNINSYSIENGNLFNYIHSMAQWYYITYDSRTSPTAKYSTYSIMNANNYVEAYWLPKEYKLTDESKPILSKLLDDTSNNIKKSISVNESFLNSKKDSLRFLIIVAVILGLLFIANIFIIYKIGIRNLINNLKSSYIFRSFKAIKLSFQKRSTLFKLTLFIISMCANFSIILILYIGYGYRYIPSPLALLSLIVILFNFISVIPDFIKFCKYLDLIIKGADKITSGNLDYMIEEKGDKKLLSLAENINKINKGFKVSIEEQIKNEKMKSELVANVSHDLKTPLTSIINYTDILLRDDITEEKQTEYLNILNKKSLKLKTLIEDLFEVSKINSGKVDLNKTNVDIVELLNQSIAEYSDTEIYSSKNLTFLLKSFEPIIEMNLDGNRMSRVFENLINNTLKYSLKDSRVFVEIEPSKNGIKIFFKNTSSIHLDFDKEEIFERFSRGDKSRNSNIEGNGLGLAIAKSIVELHGGIMYIDFDGDLFKAIIELHY</sequence>
<evidence type="ECO:0000313" key="17">
    <source>
        <dbReference type="Proteomes" id="UP000198619"/>
    </source>
</evidence>
<dbReference type="Pfam" id="PF00512">
    <property type="entry name" value="HisKA"/>
    <property type="match status" value="1"/>
</dbReference>
<keyword evidence="5" id="KW-0597">Phosphoprotein</keyword>
<proteinExistence type="predicted"/>
<dbReference type="PROSITE" id="PS50109">
    <property type="entry name" value="HIS_KIN"/>
    <property type="match status" value="1"/>
</dbReference>
<keyword evidence="11 14" id="KW-1133">Transmembrane helix</keyword>
<dbReference type="GO" id="GO:0016036">
    <property type="term" value="P:cellular response to phosphate starvation"/>
    <property type="evidence" value="ECO:0007669"/>
    <property type="project" value="TreeGrafter"/>
</dbReference>
<dbReference type="GO" id="GO:0000155">
    <property type="term" value="F:phosphorelay sensor kinase activity"/>
    <property type="evidence" value="ECO:0007669"/>
    <property type="project" value="InterPro"/>
</dbReference>
<dbReference type="FunFam" id="3.30.565.10:FF:000013">
    <property type="entry name" value="Two-component sensor histidine kinase"/>
    <property type="match status" value="1"/>
</dbReference>
<evidence type="ECO:0000256" key="6">
    <source>
        <dbReference type="ARBA" id="ARBA00022679"/>
    </source>
</evidence>
<keyword evidence="17" id="KW-1185">Reference proteome</keyword>
<evidence type="ECO:0000259" key="15">
    <source>
        <dbReference type="PROSITE" id="PS50109"/>
    </source>
</evidence>
<feature type="transmembrane region" description="Helical" evidence="14">
    <location>
        <begin position="334"/>
        <end position="355"/>
    </location>
</feature>
<evidence type="ECO:0000256" key="3">
    <source>
        <dbReference type="ARBA" id="ARBA00012438"/>
    </source>
</evidence>
<dbReference type="GO" id="GO:0004721">
    <property type="term" value="F:phosphoprotein phosphatase activity"/>
    <property type="evidence" value="ECO:0007669"/>
    <property type="project" value="TreeGrafter"/>
</dbReference>
<dbReference type="SUPFAM" id="SSF47384">
    <property type="entry name" value="Homodimeric domain of signal transducing histidine kinase"/>
    <property type="match status" value="1"/>
</dbReference>
<dbReference type="Pfam" id="PF02518">
    <property type="entry name" value="HATPase_c"/>
    <property type="match status" value="1"/>
</dbReference>
<dbReference type="AlphaFoldDB" id="A0A1I0WF73"/>
<dbReference type="GO" id="GO:0005886">
    <property type="term" value="C:plasma membrane"/>
    <property type="evidence" value="ECO:0007669"/>
    <property type="project" value="UniProtKB-SubCell"/>
</dbReference>
<evidence type="ECO:0000256" key="7">
    <source>
        <dbReference type="ARBA" id="ARBA00022692"/>
    </source>
</evidence>
<protein>
    <recommendedName>
        <fullName evidence="3">histidine kinase</fullName>
        <ecNumber evidence="3">2.7.13.3</ecNumber>
    </recommendedName>
</protein>
<evidence type="ECO:0000256" key="10">
    <source>
        <dbReference type="ARBA" id="ARBA00022840"/>
    </source>
</evidence>
<keyword evidence="9 16" id="KW-0418">Kinase</keyword>
<keyword evidence="12" id="KW-0902">Two-component regulatory system</keyword>
<keyword evidence="6" id="KW-0808">Transferase</keyword>
<dbReference type="PANTHER" id="PTHR45453">
    <property type="entry name" value="PHOSPHATE REGULON SENSOR PROTEIN PHOR"/>
    <property type="match status" value="1"/>
</dbReference>
<dbReference type="PRINTS" id="PR00344">
    <property type="entry name" value="BCTRLSENSOR"/>
</dbReference>
<dbReference type="FunFam" id="1.10.287.130:FF:000008">
    <property type="entry name" value="Two-component sensor histidine kinase"/>
    <property type="match status" value="1"/>
</dbReference>
<name>A0A1I0WF73_9CLOT</name>
<dbReference type="RefSeq" id="WP_242948311.1">
    <property type="nucleotide sequence ID" value="NZ_FOKI01000005.1"/>
</dbReference>
<evidence type="ECO:0000256" key="13">
    <source>
        <dbReference type="ARBA" id="ARBA00023136"/>
    </source>
</evidence>
<dbReference type="EC" id="2.7.13.3" evidence="3"/>
<evidence type="ECO:0000256" key="9">
    <source>
        <dbReference type="ARBA" id="ARBA00022777"/>
    </source>
</evidence>
<reference evidence="16 17" key="1">
    <citation type="submission" date="2016-10" db="EMBL/GenBank/DDBJ databases">
        <authorList>
            <person name="de Groot N.N."/>
        </authorList>
    </citation>
    <scope>NUCLEOTIDE SEQUENCE [LARGE SCALE GENOMIC DNA]</scope>
    <source>
        <strain evidence="16 17">DSM 12271</strain>
    </source>
</reference>
<comment type="subcellular location">
    <subcellularLocation>
        <location evidence="2">Cell membrane</location>
    </subcellularLocation>
</comment>
<organism evidence="16 17">
    <name type="scientific">Clostridium frigidicarnis</name>
    <dbReference type="NCBI Taxonomy" id="84698"/>
    <lineage>
        <taxon>Bacteria</taxon>
        <taxon>Bacillati</taxon>
        <taxon>Bacillota</taxon>
        <taxon>Clostridia</taxon>
        <taxon>Eubacteriales</taxon>
        <taxon>Clostridiaceae</taxon>
        <taxon>Clostridium</taxon>
    </lineage>
</organism>
<comment type="catalytic activity">
    <reaction evidence="1">
        <text>ATP + protein L-histidine = ADP + protein N-phospho-L-histidine.</text>
        <dbReference type="EC" id="2.7.13.3"/>
    </reaction>
</comment>
<dbReference type="InterPro" id="IPR036890">
    <property type="entry name" value="HATPase_C_sf"/>
</dbReference>
<dbReference type="Proteomes" id="UP000198619">
    <property type="component" value="Unassembled WGS sequence"/>
</dbReference>
<dbReference type="EMBL" id="FOKI01000005">
    <property type="protein sequence ID" value="SFA87057.1"/>
    <property type="molecule type" value="Genomic_DNA"/>
</dbReference>
<dbReference type="Gene3D" id="1.10.287.130">
    <property type="match status" value="1"/>
</dbReference>
<evidence type="ECO:0000256" key="11">
    <source>
        <dbReference type="ARBA" id="ARBA00022989"/>
    </source>
</evidence>
<keyword evidence="10" id="KW-0067">ATP-binding</keyword>
<feature type="transmembrane region" description="Helical" evidence="14">
    <location>
        <begin position="306"/>
        <end position="328"/>
    </location>
</feature>
<dbReference type="InterPro" id="IPR003594">
    <property type="entry name" value="HATPase_dom"/>
</dbReference>
<dbReference type="GO" id="GO:0005524">
    <property type="term" value="F:ATP binding"/>
    <property type="evidence" value="ECO:0007669"/>
    <property type="project" value="UniProtKB-KW"/>
</dbReference>
<dbReference type="InterPro" id="IPR005467">
    <property type="entry name" value="His_kinase_dom"/>
</dbReference>
<evidence type="ECO:0000256" key="5">
    <source>
        <dbReference type="ARBA" id="ARBA00022553"/>
    </source>
</evidence>
<feature type="transmembrane region" description="Helical" evidence="14">
    <location>
        <begin position="253"/>
        <end position="273"/>
    </location>
</feature>
<dbReference type="SUPFAM" id="SSF55874">
    <property type="entry name" value="ATPase domain of HSP90 chaperone/DNA topoisomerase II/histidine kinase"/>
    <property type="match status" value="1"/>
</dbReference>
<dbReference type="CDD" id="cd00082">
    <property type="entry name" value="HisKA"/>
    <property type="match status" value="1"/>
</dbReference>
<evidence type="ECO:0000256" key="1">
    <source>
        <dbReference type="ARBA" id="ARBA00000085"/>
    </source>
</evidence>
<dbReference type="STRING" id="84698.SAMN04488528_100531"/>
<evidence type="ECO:0000256" key="4">
    <source>
        <dbReference type="ARBA" id="ARBA00022475"/>
    </source>
</evidence>
<evidence type="ECO:0000313" key="16">
    <source>
        <dbReference type="EMBL" id="SFA87057.1"/>
    </source>
</evidence>
<dbReference type="InterPro" id="IPR004358">
    <property type="entry name" value="Sig_transdc_His_kin-like_C"/>
</dbReference>
<dbReference type="PANTHER" id="PTHR45453:SF1">
    <property type="entry name" value="PHOSPHATE REGULON SENSOR PROTEIN PHOR"/>
    <property type="match status" value="1"/>
</dbReference>
<evidence type="ECO:0000256" key="14">
    <source>
        <dbReference type="SAM" id="Phobius"/>
    </source>
</evidence>